<evidence type="ECO:0000313" key="3">
    <source>
        <dbReference type="Proteomes" id="UP000077856"/>
    </source>
</evidence>
<dbReference type="EMBL" id="CP015506">
    <property type="protein sequence ID" value="AND38418.1"/>
    <property type="molecule type" value="Genomic_DNA"/>
</dbReference>
<dbReference type="Proteomes" id="UP000077856">
    <property type="component" value="Chromosome"/>
</dbReference>
<evidence type="ECO:0000256" key="1">
    <source>
        <dbReference type="SAM" id="Phobius"/>
    </source>
</evidence>
<dbReference type="AlphaFoldDB" id="A0A160M8P7"/>
<dbReference type="RefSeq" id="WP_019379383.1">
    <property type="nucleotide sequence ID" value="NZ_CP015506.1"/>
</dbReference>
<evidence type="ECO:0000313" key="2">
    <source>
        <dbReference type="EMBL" id="AND38418.1"/>
    </source>
</evidence>
<protein>
    <recommendedName>
        <fullName evidence="4">DUF3951 domain-containing protein</fullName>
    </recommendedName>
</protein>
<evidence type="ECO:0008006" key="4">
    <source>
        <dbReference type="Google" id="ProtNLM"/>
    </source>
</evidence>
<dbReference type="Pfam" id="PF13131">
    <property type="entry name" value="DUF3951"/>
    <property type="match status" value="1"/>
</dbReference>
<feature type="transmembrane region" description="Helical" evidence="1">
    <location>
        <begin position="6"/>
        <end position="27"/>
    </location>
</feature>
<gene>
    <name evidence="2" type="ORF">A361_04560</name>
</gene>
<sequence length="79" mass="9207">MNLIDFMAAGFPAAIVILVLIGFYKVFVKKKSVQPFYTPFDEITGQSEVEFHEEQEILAEDEIQGNKKKQERRKRIDSR</sequence>
<dbReference type="InterPro" id="IPR025028">
    <property type="entry name" value="DUF3951"/>
</dbReference>
<keyword evidence="1" id="KW-0812">Transmembrane</keyword>
<dbReference type="eggNOG" id="ENOG50339R3">
    <property type="taxonomic scope" value="Bacteria"/>
</dbReference>
<proteinExistence type="predicted"/>
<keyword evidence="1" id="KW-0472">Membrane</keyword>
<dbReference type="KEGG" id="bon:A361_04560"/>
<organism evidence="2 3">
    <name type="scientific">Cytobacillus oceanisediminis 2691</name>
    <dbReference type="NCBI Taxonomy" id="1196031"/>
    <lineage>
        <taxon>Bacteria</taxon>
        <taxon>Bacillati</taxon>
        <taxon>Bacillota</taxon>
        <taxon>Bacilli</taxon>
        <taxon>Bacillales</taxon>
        <taxon>Bacillaceae</taxon>
        <taxon>Cytobacillus</taxon>
    </lineage>
</organism>
<accession>A0A160M8P7</accession>
<reference evidence="2 3" key="1">
    <citation type="submission" date="2016-04" db="EMBL/GenBank/DDBJ databases">
        <title>Complete genome sequence of Bacillus oceanisediminis strain 2691.</title>
        <authorList>
            <person name="Jeong H."/>
            <person name="Kim H.J."/>
            <person name="Lee D.-W."/>
        </authorList>
    </citation>
    <scope>NUCLEOTIDE SEQUENCE [LARGE SCALE GENOMIC DNA]</scope>
    <source>
        <strain evidence="2 3">2691</strain>
    </source>
</reference>
<name>A0A160M8P7_9BACI</name>
<keyword evidence="1" id="KW-1133">Transmembrane helix</keyword>